<evidence type="ECO:0000313" key="2">
    <source>
        <dbReference type="Proteomes" id="UP001144471"/>
    </source>
</evidence>
<comment type="caution">
    <text evidence="1">The sequence shown here is derived from an EMBL/GenBank/DDBJ whole genome shotgun (WGS) entry which is preliminary data.</text>
</comment>
<keyword evidence="2" id="KW-1185">Reference proteome</keyword>
<evidence type="ECO:0000313" key="1">
    <source>
        <dbReference type="EMBL" id="GLI54958.1"/>
    </source>
</evidence>
<evidence type="ECO:0008006" key="3">
    <source>
        <dbReference type="Google" id="ProtNLM"/>
    </source>
</evidence>
<dbReference type="EMBL" id="BSDY01000002">
    <property type="protein sequence ID" value="GLI54958.1"/>
    <property type="molecule type" value="Genomic_DNA"/>
</dbReference>
<sequence>MAALGNGRNDILMLRESVLGIGILHREGICTQTLMSTDIVCTSPLDALTYFREPKRLIATLRR</sequence>
<dbReference type="AlphaFoldDB" id="A0A9W6GIU6"/>
<gene>
    <name evidence="1" type="ORF">PM10SUCC1_04730</name>
</gene>
<proteinExistence type="predicted"/>
<reference evidence="1" key="1">
    <citation type="submission" date="2022-12" db="EMBL/GenBank/DDBJ databases">
        <title>Reference genome sequencing for broad-spectrum identification of bacterial and archaeal isolates by mass spectrometry.</title>
        <authorList>
            <person name="Sekiguchi Y."/>
            <person name="Tourlousse D.M."/>
        </authorList>
    </citation>
    <scope>NUCLEOTIDE SEQUENCE</scope>
    <source>
        <strain evidence="1">10succ1</strain>
    </source>
</reference>
<name>A0A9W6GIU6_9FUSO</name>
<organism evidence="1 2">
    <name type="scientific">Propionigenium maris DSM 9537</name>
    <dbReference type="NCBI Taxonomy" id="1123000"/>
    <lineage>
        <taxon>Bacteria</taxon>
        <taxon>Fusobacteriati</taxon>
        <taxon>Fusobacteriota</taxon>
        <taxon>Fusobacteriia</taxon>
        <taxon>Fusobacteriales</taxon>
        <taxon>Fusobacteriaceae</taxon>
        <taxon>Propionigenium</taxon>
    </lineage>
</organism>
<dbReference type="Proteomes" id="UP001144471">
    <property type="component" value="Unassembled WGS sequence"/>
</dbReference>
<accession>A0A9W6GIU6</accession>
<protein>
    <recommendedName>
        <fullName evidence="3">Soluble P-type ATPase</fullName>
    </recommendedName>
</protein>
<dbReference type="RefSeq" id="WP_281833177.1">
    <property type="nucleotide sequence ID" value="NZ_BSDY01000002.1"/>
</dbReference>